<accession>A0A7X5F5A4</accession>
<dbReference type="EMBL" id="JAABLQ010000001">
    <property type="protein sequence ID" value="NBN79075.1"/>
    <property type="molecule type" value="Genomic_DNA"/>
</dbReference>
<evidence type="ECO:0000313" key="2">
    <source>
        <dbReference type="Proteomes" id="UP000586722"/>
    </source>
</evidence>
<gene>
    <name evidence="1" type="ORF">GWI72_12425</name>
</gene>
<organism evidence="1 2">
    <name type="scientific">Pannonibacter tanglangensis</name>
    <dbReference type="NCBI Taxonomy" id="2750084"/>
    <lineage>
        <taxon>Bacteria</taxon>
        <taxon>Pseudomonadati</taxon>
        <taxon>Pseudomonadota</taxon>
        <taxon>Alphaproteobacteria</taxon>
        <taxon>Hyphomicrobiales</taxon>
        <taxon>Stappiaceae</taxon>
        <taxon>Pannonibacter</taxon>
    </lineage>
</organism>
<sequence length="106" mass="10812">MAESAWSIDGLFFLTVLAMTAATYSMRAGGYWIMGRVPLTPRVRRGLESLPGAIIVSTILPIALKGGLPAALCLAVAAAAMAVLRKDIIAVFLGVAAAAAARAAGL</sequence>
<dbReference type="AlphaFoldDB" id="A0A7X5F5A4"/>
<dbReference type="Proteomes" id="UP000586722">
    <property type="component" value="Unassembled WGS sequence"/>
</dbReference>
<reference evidence="2" key="1">
    <citation type="submission" date="2020-01" db="EMBL/GenBank/DDBJ databases">
        <authorList>
            <person name="Fang Y."/>
            <person name="Sun R."/>
            <person name="Nie L."/>
            <person name="He J."/>
            <person name="Hao L."/>
            <person name="Wang L."/>
            <person name="Su S."/>
            <person name="Lv E."/>
            <person name="Zhang Z."/>
            <person name="Xie R."/>
            <person name="Liu H."/>
        </authorList>
    </citation>
    <scope>NUCLEOTIDE SEQUENCE [LARGE SCALE GENOMIC DNA]</scope>
    <source>
        <strain evidence="2">XCT-53</strain>
    </source>
</reference>
<name>A0A7X5F5A4_9HYPH</name>
<dbReference type="Pfam" id="PF05437">
    <property type="entry name" value="AzlD"/>
    <property type="match status" value="1"/>
</dbReference>
<protein>
    <submittedName>
        <fullName evidence="1">AzlD domain-containing protein</fullName>
    </submittedName>
</protein>
<proteinExistence type="predicted"/>
<keyword evidence="2" id="KW-1185">Reference proteome</keyword>
<dbReference type="RefSeq" id="WP_161676509.1">
    <property type="nucleotide sequence ID" value="NZ_JAABLP010000003.1"/>
</dbReference>
<evidence type="ECO:0000313" key="1">
    <source>
        <dbReference type="EMBL" id="NBN79075.1"/>
    </source>
</evidence>
<dbReference type="InterPro" id="IPR008407">
    <property type="entry name" value="Brnchd-chn_aa_trnsp_AzlD"/>
</dbReference>
<comment type="caution">
    <text evidence="1">The sequence shown here is derived from an EMBL/GenBank/DDBJ whole genome shotgun (WGS) entry which is preliminary data.</text>
</comment>